<comment type="caution">
    <text evidence="5">The sequence shown here is derived from an EMBL/GenBank/DDBJ whole genome shotgun (WGS) entry which is preliminary data.</text>
</comment>
<dbReference type="GO" id="GO:0055052">
    <property type="term" value="C:ATP-binding cassette (ABC) transporter complex, substrate-binding subunit-containing"/>
    <property type="evidence" value="ECO:0007669"/>
    <property type="project" value="TreeGrafter"/>
</dbReference>
<dbReference type="InterPro" id="IPR006059">
    <property type="entry name" value="SBP"/>
</dbReference>
<dbReference type="PANTHER" id="PTHR30061:SF50">
    <property type="entry name" value="MALTOSE_MALTODEXTRIN-BINDING PERIPLASMIC PROTEIN"/>
    <property type="match status" value="1"/>
</dbReference>
<organism evidence="5">
    <name type="scientific">Caldilinea aerophila</name>
    <dbReference type="NCBI Taxonomy" id="133453"/>
    <lineage>
        <taxon>Bacteria</taxon>
        <taxon>Bacillati</taxon>
        <taxon>Chloroflexota</taxon>
        <taxon>Caldilineae</taxon>
        <taxon>Caldilineales</taxon>
        <taxon>Caldilineaceae</taxon>
        <taxon>Caldilinea</taxon>
    </lineage>
</organism>
<feature type="region of interest" description="Disordered" evidence="4">
    <location>
        <begin position="791"/>
        <end position="840"/>
    </location>
</feature>
<dbReference type="GO" id="GO:0042956">
    <property type="term" value="P:maltodextrin transmembrane transport"/>
    <property type="evidence" value="ECO:0007669"/>
    <property type="project" value="TreeGrafter"/>
</dbReference>
<dbReference type="EMBL" id="DSMG01000153">
    <property type="protein sequence ID" value="HDX32741.1"/>
    <property type="molecule type" value="Genomic_DNA"/>
</dbReference>
<protein>
    <submittedName>
        <fullName evidence="5">Extracellular solute-binding protein</fullName>
    </submittedName>
</protein>
<sequence>MMLLQTLDIFRERALAGRRCGFPVSLLLTLLLLSSCISPFPGASNLFRRDAILIWHSLPAPEAAALRNVLDRYRRANPGVEVLVQLQETDLEDRYIRATSSGLGPDLLLSSSVHVRPLAEAGALRTIDELVSDDLRERFLSVALRTLRYNERLYGLPAALDTQVLYFNRQLVEQPAATVEQLMQEANSGRRILMNSQFVDAIWSARAFGVNLFDEAGRPQKAIGGIANWLTWMEQVRDTPAFIIDDNVPALRERFLQGDIPYYVGHANELNLLEEALGRDLGVAQLPSGPGGSAGPFLTTTALMFNAMSSPRQIERALDLARFLTSSDQQAALMREANVVPANVRTRISEGLYTQIATVTAQARTAIPYFNDTSIQDAYAVLASAYNRTMIGAASATESALAAQTTLVSEFGFPAPEAFSSACVERGTLHLLAPDVGGSLALLRTLVNGFVEVCPNIQVTIQSFPQERSQALSASELIAAGADLVFLSHRDLPALIEARAIAPMDDLLDIMSLQQMRPLAASATQVGGQLFATPLAIDVQTLYYNPSLVPDPAGTLADLRSQAQAGAPIVLNGGFEYGFWGIGAFGGQLFAADDGFGLSPTPLTQWLTWLQDSQRLFGIGVAMQHEEAIDAFLSRRSAYLVAPSARFNELLAQLGSADVSVTLFPEGPAGPGRPLTTVNGLAMLAHRSAQQAALIERFLDYAASTQAQSELLMAHRFLPANGAVSLDRYPNVARMAEQLQSAVVLQNRPWLEWIFALGDAAYRGVLIDGISPEEAVARMYAALEREADRYGISVPTPNPTPSPAITPSPPPAEGPASPFSTPPEEETPLSEEKVEEGVAP</sequence>
<dbReference type="AlphaFoldDB" id="A0A7C1JJ52"/>
<feature type="compositionally biased region" description="Pro residues" evidence="4">
    <location>
        <begin position="796"/>
        <end position="813"/>
    </location>
</feature>
<proteinExistence type="inferred from homology"/>
<keyword evidence="2" id="KW-0813">Transport</keyword>
<dbReference type="Gene3D" id="3.40.190.10">
    <property type="entry name" value="Periplasmic binding protein-like II"/>
    <property type="match status" value="3"/>
</dbReference>
<gene>
    <name evidence="5" type="ORF">ENQ20_14825</name>
</gene>
<dbReference type="SUPFAM" id="SSF53850">
    <property type="entry name" value="Periplasmic binding protein-like II"/>
    <property type="match status" value="2"/>
</dbReference>
<evidence type="ECO:0000313" key="5">
    <source>
        <dbReference type="EMBL" id="HDX32741.1"/>
    </source>
</evidence>
<evidence type="ECO:0000256" key="3">
    <source>
        <dbReference type="ARBA" id="ARBA00022729"/>
    </source>
</evidence>
<keyword evidence="3" id="KW-0732">Signal</keyword>
<dbReference type="PANTHER" id="PTHR30061">
    <property type="entry name" value="MALTOSE-BINDING PERIPLASMIC PROTEIN"/>
    <property type="match status" value="1"/>
</dbReference>
<dbReference type="Pfam" id="PF13416">
    <property type="entry name" value="SBP_bac_8"/>
    <property type="match status" value="2"/>
</dbReference>
<dbReference type="GO" id="GO:1901982">
    <property type="term" value="F:maltose binding"/>
    <property type="evidence" value="ECO:0007669"/>
    <property type="project" value="TreeGrafter"/>
</dbReference>
<dbReference type="GO" id="GO:0015768">
    <property type="term" value="P:maltose transport"/>
    <property type="evidence" value="ECO:0007669"/>
    <property type="project" value="TreeGrafter"/>
</dbReference>
<feature type="compositionally biased region" description="Basic and acidic residues" evidence="4">
    <location>
        <begin position="830"/>
        <end position="840"/>
    </location>
</feature>
<reference evidence="5" key="1">
    <citation type="journal article" date="2020" name="mSystems">
        <title>Genome- and Community-Level Interaction Insights into Carbon Utilization and Element Cycling Functions of Hydrothermarchaeota in Hydrothermal Sediment.</title>
        <authorList>
            <person name="Zhou Z."/>
            <person name="Liu Y."/>
            <person name="Xu W."/>
            <person name="Pan J."/>
            <person name="Luo Z.H."/>
            <person name="Li M."/>
        </authorList>
    </citation>
    <scope>NUCLEOTIDE SEQUENCE [LARGE SCALE GENOMIC DNA]</scope>
    <source>
        <strain evidence="5">SpSt-289</strain>
    </source>
</reference>
<comment type="similarity">
    <text evidence="1">Belongs to the bacterial solute-binding protein 1 family.</text>
</comment>
<evidence type="ECO:0000256" key="4">
    <source>
        <dbReference type="SAM" id="MobiDB-lite"/>
    </source>
</evidence>
<evidence type="ECO:0000256" key="1">
    <source>
        <dbReference type="ARBA" id="ARBA00008520"/>
    </source>
</evidence>
<accession>A0A7C1JJ52</accession>
<name>A0A7C1JJ52_9CHLR</name>
<evidence type="ECO:0000256" key="2">
    <source>
        <dbReference type="ARBA" id="ARBA00022448"/>
    </source>
</evidence>